<dbReference type="NCBIfam" id="TIGR03317">
    <property type="entry name" value="ygfZ_signature"/>
    <property type="match status" value="1"/>
</dbReference>
<sequence length="434" mass="48025">MHARIKPPHDRKDKPSAATALLRHNLRKMHRFKSSLQFLKFRPLSSSAYNCPKLFSSQTPLQSAGPMACLLKTRSVIRFKGPETIKFLQGLVTNDVRSLDEPESAAENTFTPNMPVCVAPPVYAAMLTPQGRFLYDFFLYRAPRTDEKLDRTGSGPGPDPGELEIFADVDGSVMDELLPTLKRYRLRSKVEIENVAEDFSCWQRFGGNLPEKSSSLEESEGDSVGWGGNVDLTGVSASRGSALGWQWNKDPRLACLGYRGIFPSNATPPLVEADKETDEGNFLLWRLEKGVAEGSTEIPKGEAIPLEYNLAGLNAISFDKGCYIGQELIARTHHRGVIRKRLIPLRFLHEGGKEVEQKVAPGSEVIDSTSQKKVGTVTTAIGSRGLGLLRLEEAFKGSGSLSIKGQEDVNIETIRPKWWPSEWFLDHQQQSAAA</sequence>
<reference evidence="5" key="2">
    <citation type="journal article" date="2024" name="Plant">
        <title>Genomic evolution and insights into agronomic trait innovations of Sesamum species.</title>
        <authorList>
            <person name="Miao H."/>
            <person name="Wang L."/>
            <person name="Qu L."/>
            <person name="Liu H."/>
            <person name="Sun Y."/>
            <person name="Le M."/>
            <person name="Wang Q."/>
            <person name="Wei S."/>
            <person name="Zheng Y."/>
            <person name="Lin W."/>
            <person name="Duan Y."/>
            <person name="Cao H."/>
            <person name="Xiong S."/>
            <person name="Wang X."/>
            <person name="Wei L."/>
            <person name="Li C."/>
            <person name="Ma Q."/>
            <person name="Ju M."/>
            <person name="Zhao R."/>
            <person name="Li G."/>
            <person name="Mu C."/>
            <person name="Tian Q."/>
            <person name="Mei H."/>
            <person name="Zhang T."/>
            <person name="Gao T."/>
            <person name="Zhang H."/>
        </authorList>
    </citation>
    <scope>NUCLEOTIDE SEQUENCE</scope>
    <source>
        <strain evidence="5">G01</strain>
    </source>
</reference>
<proteinExistence type="predicted"/>
<protein>
    <submittedName>
        <fullName evidence="5">Transferase, mitochondrial</fullName>
    </submittedName>
</protein>
<accession>A0AAW2ML52</accession>
<dbReference type="GO" id="GO:0016740">
    <property type="term" value="F:transferase activity"/>
    <property type="evidence" value="ECO:0007669"/>
    <property type="project" value="UniProtKB-KW"/>
</dbReference>
<gene>
    <name evidence="5" type="ORF">Sangu_1684500</name>
</gene>
<reference evidence="5" key="1">
    <citation type="submission" date="2020-06" db="EMBL/GenBank/DDBJ databases">
        <authorList>
            <person name="Li T."/>
            <person name="Hu X."/>
            <person name="Zhang T."/>
            <person name="Song X."/>
            <person name="Zhang H."/>
            <person name="Dai N."/>
            <person name="Sheng W."/>
            <person name="Hou X."/>
            <person name="Wei L."/>
        </authorList>
    </citation>
    <scope>NUCLEOTIDE SEQUENCE</scope>
    <source>
        <strain evidence="5">G01</strain>
        <tissue evidence="5">Leaf</tissue>
    </source>
</reference>
<keyword evidence="5" id="KW-0808">Transferase</keyword>
<evidence type="ECO:0000256" key="1">
    <source>
        <dbReference type="ARBA" id="ARBA00004173"/>
    </source>
</evidence>
<dbReference type="Gene3D" id="3.30.1360.120">
    <property type="entry name" value="Probable tRNA modification gtpase trme, domain 1"/>
    <property type="match status" value="1"/>
</dbReference>
<dbReference type="EMBL" id="JACGWK010000010">
    <property type="protein sequence ID" value="KAL0331390.1"/>
    <property type="molecule type" value="Genomic_DNA"/>
</dbReference>
<evidence type="ECO:0000313" key="5">
    <source>
        <dbReference type="EMBL" id="KAL0331390.1"/>
    </source>
</evidence>
<dbReference type="PANTHER" id="PTHR22602">
    <property type="entry name" value="TRANSFERASE CAF17, MITOCHONDRIAL-RELATED"/>
    <property type="match status" value="1"/>
</dbReference>
<dbReference type="PANTHER" id="PTHR22602:SF0">
    <property type="entry name" value="TRANSFERASE CAF17, MITOCHONDRIAL-RELATED"/>
    <property type="match status" value="1"/>
</dbReference>
<dbReference type="FunFam" id="3.30.1360.120:FF:000024">
    <property type="entry name" value="Putative transferase, mitochondrial"/>
    <property type="match status" value="1"/>
</dbReference>
<dbReference type="InterPro" id="IPR027266">
    <property type="entry name" value="TrmE/GcvT-like"/>
</dbReference>
<name>A0AAW2ML52_9LAMI</name>
<dbReference type="Pfam" id="PF25455">
    <property type="entry name" value="Beta-barrel_CAF17_C"/>
    <property type="match status" value="1"/>
</dbReference>
<evidence type="ECO:0000256" key="2">
    <source>
        <dbReference type="ARBA" id="ARBA00022946"/>
    </source>
</evidence>
<dbReference type="SUPFAM" id="SSF103025">
    <property type="entry name" value="Folate-binding domain"/>
    <property type="match status" value="1"/>
</dbReference>
<keyword evidence="3" id="KW-0496">Mitochondrion</keyword>
<dbReference type="InterPro" id="IPR057460">
    <property type="entry name" value="CAF17_C"/>
</dbReference>
<comment type="subcellular location">
    <subcellularLocation>
        <location evidence="1">Mitochondrion</location>
    </subcellularLocation>
</comment>
<dbReference type="GO" id="GO:0005759">
    <property type="term" value="C:mitochondrial matrix"/>
    <property type="evidence" value="ECO:0007669"/>
    <property type="project" value="TreeGrafter"/>
</dbReference>
<evidence type="ECO:0000256" key="3">
    <source>
        <dbReference type="ARBA" id="ARBA00023128"/>
    </source>
</evidence>
<keyword evidence="2" id="KW-0809">Transit peptide</keyword>
<dbReference type="AlphaFoldDB" id="A0AAW2ML52"/>
<dbReference type="GO" id="GO:0016226">
    <property type="term" value="P:iron-sulfur cluster assembly"/>
    <property type="evidence" value="ECO:0007669"/>
    <property type="project" value="TreeGrafter"/>
</dbReference>
<comment type="caution">
    <text evidence="5">The sequence shown here is derived from an EMBL/GenBank/DDBJ whole genome shotgun (WGS) entry which is preliminary data.</text>
</comment>
<feature type="domain" description="CAF17 C-terminal" evidence="4">
    <location>
        <begin position="339"/>
        <end position="420"/>
    </location>
</feature>
<evidence type="ECO:0000259" key="4">
    <source>
        <dbReference type="Pfam" id="PF25455"/>
    </source>
</evidence>
<dbReference type="InterPro" id="IPR045179">
    <property type="entry name" value="YgfZ/GcvT"/>
</dbReference>
<organism evidence="5">
    <name type="scientific">Sesamum angustifolium</name>
    <dbReference type="NCBI Taxonomy" id="2727405"/>
    <lineage>
        <taxon>Eukaryota</taxon>
        <taxon>Viridiplantae</taxon>
        <taxon>Streptophyta</taxon>
        <taxon>Embryophyta</taxon>
        <taxon>Tracheophyta</taxon>
        <taxon>Spermatophyta</taxon>
        <taxon>Magnoliopsida</taxon>
        <taxon>eudicotyledons</taxon>
        <taxon>Gunneridae</taxon>
        <taxon>Pentapetalae</taxon>
        <taxon>asterids</taxon>
        <taxon>lamiids</taxon>
        <taxon>Lamiales</taxon>
        <taxon>Pedaliaceae</taxon>
        <taxon>Sesamum</taxon>
    </lineage>
</organism>
<dbReference type="InterPro" id="IPR017703">
    <property type="entry name" value="YgfZ/GCV_T_CS"/>
</dbReference>